<reference evidence="3" key="1">
    <citation type="journal article" date="2014" name="Int. J. Syst. Evol. Microbiol.">
        <title>Complete genome sequence of Corynebacterium casei LMG S-19264T (=DSM 44701T), isolated from a smear-ripened cheese.</title>
        <authorList>
            <consortium name="US DOE Joint Genome Institute (JGI-PGF)"/>
            <person name="Walter F."/>
            <person name="Albersmeier A."/>
            <person name="Kalinowski J."/>
            <person name="Ruckert C."/>
        </authorList>
    </citation>
    <scope>NUCLEOTIDE SEQUENCE</scope>
    <source>
        <strain evidence="3">CGMCC 1.15178</strain>
    </source>
</reference>
<evidence type="ECO:0000313" key="4">
    <source>
        <dbReference type="Proteomes" id="UP000612456"/>
    </source>
</evidence>
<accession>A0A916ZGM7</accession>
<dbReference type="SUPFAM" id="SSF55347">
    <property type="entry name" value="Glyceraldehyde-3-phosphate dehydrogenase-like, C-terminal domain"/>
    <property type="match status" value="1"/>
</dbReference>
<dbReference type="SUPFAM" id="SSF51735">
    <property type="entry name" value="NAD(P)-binding Rossmann-fold domains"/>
    <property type="match status" value="1"/>
</dbReference>
<evidence type="ECO:0000259" key="1">
    <source>
        <dbReference type="Pfam" id="PF01408"/>
    </source>
</evidence>
<dbReference type="AlphaFoldDB" id="A0A916ZGM7"/>
<dbReference type="EMBL" id="BMHP01000008">
    <property type="protein sequence ID" value="GGD96759.1"/>
    <property type="molecule type" value="Genomic_DNA"/>
</dbReference>
<dbReference type="Pfam" id="PF22725">
    <property type="entry name" value="GFO_IDH_MocA_C3"/>
    <property type="match status" value="1"/>
</dbReference>
<dbReference type="Proteomes" id="UP000612456">
    <property type="component" value="Unassembled WGS sequence"/>
</dbReference>
<feature type="domain" description="Gfo/Idh/MocA-like oxidoreductase N-terminal" evidence="1">
    <location>
        <begin position="3"/>
        <end position="113"/>
    </location>
</feature>
<dbReference type="RefSeq" id="WP_188999063.1">
    <property type="nucleotide sequence ID" value="NZ_BMHP01000008.1"/>
</dbReference>
<dbReference type="Pfam" id="PF01408">
    <property type="entry name" value="GFO_IDH_MocA"/>
    <property type="match status" value="1"/>
</dbReference>
<proteinExistence type="predicted"/>
<dbReference type="InterPro" id="IPR051450">
    <property type="entry name" value="Gfo/Idh/MocA_Oxidoreductases"/>
</dbReference>
<dbReference type="InterPro" id="IPR000683">
    <property type="entry name" value="Gfo/Idh/MocA-like_OxRdtase_N"/>
</dbReference>
<evidence type="ECO:0000259" key="2">
    <source>
        <dbReference type="Pfam" id="PF22725"/>
    </source>
</evidence>
<dbReference type="InterPro" id="IPR036291">
    <property type="entry name" value="NAD(P)-bd_dom_sf"/>
</dbReference>
<evidence type="ECO:0000313" key="3">
    <source>
        <dbReference type="EMBL" id="GGD96759.1"/>
    </source>
</evidence>
<dbReference type="Gene3D" id="3.40.50.720">
    <property type="entry name" value="NAD(P)-binding Rossmann-like Domain"/>
    <property type="match status" value="1"/>
</dbReference>
<dbReference type="PANTHER" id="PTHR43377">
    <property type="entry name" value="BILIVERDIN REDUCTASE A"/>
    <property type="match status" value="1"/>
</dbReference>
<dbReference type="PANTHER" id="PTHR43377:SF2">
    <property type="entry name" value="BINDING ROSSMANN FOLD OXIDOREDUCTASE, PUTATIVE (AFU_ORTHOLOGUE AFUA_4G00560)-RELATED"/>
    <property type="match status" value="1"/>
</dbReference>
<protein>
    <recommendedName>
        <fullName evidence="5">Gfo/Idh/MocA family oxidoreductase</fullName>
    </recommendedName>
</protein>
<dbReference type="Gene3D" id="3.30.360.10">
    <property type="entry name" value="Dihydrodipicolinate Reductase, domain 2"/>
    <property type="match status" value="1"/>
</dbReference>
<name>A0A916ZGM7_9BACL</name>
<dbReference type="GO" id="GO:0000166">
    <property type="term" value="F:nucleotide binding"/>
    <property type="evidence" value="ECO:0007669"/>
    <property type="project" value="InterPro"/>
</dbReference>
<comment type="caution">
    <text evidence="3">The sequence shown here is derived from an EMBL/GenBank/DDBJ whole genome shotgun (WGS) entry which is preliminary data.</text>
</comment>
<reference evidence="3" key="2">
    <citation type="submission" date="2020-09" db="EMBL/GenBank/DDBJ databases">
        <authorList>
            <person name="Sun Q."/>
            <person name="Zhou Y."/>
        </authorList>
    </citation>
    <scope>NUCLEOTIDE SEQUENCE</scope>
    <source>
        <strain evidence="3">CGMCC 1.15178</strain>
    </source>
</reference>
<gene>
    <name evidence="3" type="ORF">GCM10010911_64410</name>
</gene>
<dbReference type="InterPro" id="IPR055170">
    <property type="entry name" value="GFO_IDH_MocA-like_dom"/>
</dbReference>
<evidence type="ECO:0008006" key="5">
    <source>
        <dbReference type="Google" id="ProtNLM"/>
    </source>
</evidence>
<organism evidence="3 4">
    <name type="scientific">Paenibacillus nasutitermitis</name>
    <dbReference type="NCBI Taxonomy" id="1652958"/>
    <lineage>
        <taxon>Bacteria</taxon>
        <taxon>Bacillati</taxon>
        <taxon>Bacillota</taxon>
        <taxon>Bacilli</taxon>
        <taxon>Bacillales</taxon>
        <taxon>Paenibacillaceae</taxon>
        <taxon>Paenibacillus</taxon>
    </lineage>
</organism>
<feature type="domain" description="GFO/IDH/MocA-like oxidoreductase" evidence="2">
    <location>
        <begin position="135"/>
        <end position="300"/>
    </location>
</feature>
<keyword evidence="4" id="KW-1185">Reference proteome</keyword>
<sequence length="384" mass="42438">MLKLGVIGYGARVGGVIEGNLLGQCQIAAITDLNEQRVKNRLKEKGVDTDSIRFFTDAEDMFNHCELDGILIGTRCSTHAELAAKVIRRGIPLFLEKPVAISLEDLQMLRDVLLEHPLMAGKVVVSFPLRLTTIIRKIKEIVDSGRIGTVEHVEATTAVPYGSIYYHNWYRDESETHGLFLQKATHDFDYISYILGQNPVMISAMKSKRVFTGDKPAGLECSVCDESHTCLESPQNLAKAGEQSYGSYCSFAVDTGNEDSGSALIEYESGMHVSYTQVFYARKKAAKRGARFYGYKGTIEFLFDTGEIKVYLHHSSTVETYQFGTENDHFGGDAALAENFIAVMTGTKLSEVTLNSGIMSALICLKANESAATKTFQAINWPDF</sequence>